<dbReference type="GO" id="GO:0000049">
    <property type="term" value="F:tRNA binding"/>
    <property type="evidence" value="ECO:0007669"/>
    <property type="project" value="UniProtKB-KW"/>
</dbReference>
<evidence type="ECO:0000313" key="15">
    <source>
        <dbReference type="EMBL" id="SLM29056.1"/>
    </source>
</evidence>
<comment type="catalytic activity">
    <reaction evidence="9">
        <text>a 5,6-dihydrouridine in tRNA + NADP(+) = a uridine in tRNA + NADPH + H(+)</text>
        <dbReference type="Rhea" id="RHEA:23624"/>
        <dbReference type="Rhea" id="RHEA-COMP:13339"/>
        <dbReference type="Rhea" id="RHEA-COMP:13887"/>
        <dbReference type="ChEBI" id="CHEBI:15378"/>
        <dbReference type="ChEBI" id="CHEBI:57783"/>
        <dbReference type="ChEBI" id="CHEBI:58349"/>
        <dbReference type="ChEBI" id="CHEBI:65315"/>
        <dbReference type="ChEBI" id="CHEBI:74443"/>
    </reaction>
</comment>
<evidence type="ECO:0000256" key="9">
    <source>
        <dbReference type="ARBA" id="ARBA00048205"/>
    </source>
</evidence>
<feature type="binding site" evidence="13">
    <location>
        <position position="170"/>
    </location>
    <ligand>
        <name>FMN</name>
        <dbReference type="ChEBI" id="CHEBI:58210"/>
    </ligand>
</feature>
<accession>A0A1W1H9E1</accession>
<dbReference type="CDD" id="cd02801">
    <property type="entry name" value="DUS_like_FMN"/>
    <property type="match status" value="1"/>
</dbReference>
<dbReference type="NCBIfam" id="TIGR00737">
    <property type="entry name" value="nifR3_yhdG"/>
    <property type="match status" value="1"/>
</dbReference>
<organism evidence="15 16">
    <name type="scientific">Desulfamplus magnetovallimortis</name>
    <dbReference type="NCBI Taxonomy" id="1246637"/>
    <lineage>
        <taxon>Bacteria</taxon>
        <taxon>Pseudomonadati</taxon>
        <taxon>Thermodesulfobacteriota</taxon>
        <taxon>Desulfobacteria</taxon>
        <taxon>Desulfobacterales</taxon>
        <taxon>Desulfobacteraceae</taxon>
        <taxon>Desulfamplus</taxon>
    </lineage>
</organism>
<keyword evidence="5 11" id="KW-0819">tRNA processing</keyword>
<keyword evidence="6" id="KW-0521">NADP</keyword>
<feature type="active site" description="Proton donor" evidence="12">
    <location>
        <position position="101"/>
    </location>
</feature>
<keyword evidence="2" id="KW-0820">tRNA-binding</keyword>
<comment type="function">
    <text evidence="1 11">Catalyzes the synthesis of 5,6-dihydrouridine (D), a modified base found in the D-loop of most tRNAs, via the reduction of the C5-C6 double bond in target uridines.</text>
</comment>
<keyword evidence="7" id="KW-0694">RNA-binding</keyword>
<evidence type="ECO:0000256" key="11">
    <source>
        <dbReference type="PIRNR" id="PIRNR006621"/>
    </source>
</evidence>
<dbReference type="STRING" id="1246637.MTBBW1_1670072"/>
<name>A0A1W1H9E1_9BACT</name>
<protein>
    <recommendedName>
        <fullName evidence="11">tRNA-dihydrouridine synthase</fullName>
        <ecNumber evidence="11">1.3.1.-</ecNumber>
    </recommendedName>
</protein>
<dbReference type="InterPro" id="IPR013785">
    <property type="entry name" value="Aldolase_TIM"/>
</dbReference>
<evidence type="ECO:0000256" key="13">
    <source>
        <dbReference type="PIRSR" id="PIRSR006621-2"/>
    </source>
</evidence>
<sequence>MKIGKLEIQGNTILAPLAGITSQPFRTLVKRCGCALVCSEMVSAKGLFYNSDKTARLLETHPDEHPVSIQIFGSEPDIMAMAARNIQQRGDADLIDINMGCSVRKVVKTGAGVALMQNPDNAEAVIKAVRGATSLPFTIKIRAGWDNSGRQAVDIAGRAEKCGVDAVAIHPRTASQGFRGKADWALIKQLKEILSVPVIGNGDIVTPNDGIRMMEETGCDAVMVGRAAMSNPFILADIDDMIAGRNCKERSIDEIFDAMRTLLMESVDYFGEETACKMMRSRLVWFVKGWPECSKFRQALTRISKAYEALELMESYRSIL</sequence>
<comment type="catalytic activity">
    <reaction evidence="10">
        <text>a 5,6-dihydrouridine in tRNA + NAD(+) = a uridine in tRNA + NADH + H(+)</text>
        <dbReference type="Rhea" id="RHEA:54452"/>
        <dbReference type="Rhea" id="RHEA-COMP:13339"/>
        <dbReference type="Rhea" id="RHEA-COMP:13887"/>
        <dbReference type="ChEBI" id="CHEBI:15378"/>
        <dbReference type="ChEBI" id="CHEBI:57540"/>
        <dbReference type="ChEBI" id="CHEBI:57945"/>
        <dbReference type="ChEBI" id="CHEBI:65315"/>
        <dbReference type="ChEBI" id="CHEBI:74443"/>
    </reaction>
</comment>
<evidence type="ECO:0000313" key="16">
    <source>
        <dbReference type="Proteomes" id="UP000191931"/>
    </source>
</evidence>
<keyword evidence="4 11" id="KW-0288">FMN</keyword>
<dbReference type="PIRSF" id="PIRSF006621">
    <property type="entry name" value="Dus"/>
    <property type="match status" value="1"/>
</dbReference>
<keyword evidence="13" id="KW-0547">Nucleotide-binding</keyword>
<evidence type="ECO:0000256" key="7">
    <source>
        <dbReference type="ARBA" id="ARBA00022884"/>
    </source>
</evidence>
<dbReference type="PANTHER" id="PTHR45846">
    <property type="entry name" value="TRNA-DIHYDROURIDINE(47) SYNTHASE [NAD(P)(+)]-LIKE"/>
    <property type="match status" value="1"/>
</dbReference>
<dbReference type="InterPro" id="IPR024036">
    <property type="entry name" value="tRNA-dHydroUridine_Synthase_C"/>
</dbReference>
<dbReference type="Proteomes" id="UP000191931">
    <property type="component" value="Unassembled WGS sequence"/>
</dbReference>
<dbReference type="EC" id="1.3.1.-" evidence="11"/>
<comment type="cofactor">
    <cofactor evidence="11 13">
        <name>FMN</name>
        <dbReference type="ChEBI" id="CHEBI:58210"/>
    </cofactor>
</comment>
<keyword evidence="3 11" id="KW-0285">Flavoprotein</keyword>
<feature type="binding site" evidence="13">
    <location>
        <position position="70"/>
    </location>
    <ligand>
        <name>FMN</name>
        <dbReference type="ChEBI" id="CHEBI:58210"/>
    </ligand>
</feature>
<proteinExistence type="inferred from homology"/>
<feature type="domain" description="DUS-like FMN-binding" evidence="14">
    <location>
        <begin position="13"/>
        <end position="314"/>
    </location>
</feature>
<evidence type="ECO:0000256" key="2">
    <source>
        <dbReference type="ARBA" id="ARBA00022555"/>
    </source>
</evidence>
<dbReference type="InterPro" id="IPR001269">
    <property type="entry name" value="DUS_fam"/>
</dbReference>
<dbReference type="GO" id="GO:0017150">
    <property type="term" value="F:tRNA dihydrouridine synthase activity"/>
    <property type="evidence" value="ECO:0007669"/>
    <property type="project" value="InterPro"/>
</dbReference>
<keyword evidence="8 11" id="KW-0560">Oxidoreductase</keyword>
<dbReference type="PANTHER" id="PTHR45846:SF1">
    <property type="entry name" value="TRNA-DIHYDROURIDINE(47) SYNTHASE [NAD(P)(+)]-LIKE"/>
    <property type="match status" value="1"/>
</dbReference>
<dbReference type="EMBL" id="FWEV01000076">
    <property type="protein sequence ID" value="SLM29056.1"/>
    <property type="molecule type" value="Genomic_DNA"/>
</dbReference>
<dbReference type="SUPFAM" id="SSF51395">
    <property type="entry name" value="FMN-linked oxidoreductases"/>
    <property type="match status" value="1"/>
</dbReference>
<evidence type="ECO:0000256" key="1">
    <source>
        <dbReference type="ARBA" id="ARBA00002790"/>
    </source>
</evidence>
<dbReference type="Pfam" id="PF01207">
    <property type="entry name" value="Dus"/>
    <property type="match status" value="1"/>
</dbReference>
<reference evidence="15 16" key="1">
    <citation type="submission" date="2017-03" db="EMBL/GenBank/DDBJ databases">
        <authorList>
            <person name="Afonso C.L."/>
            <person name="Miller P.J."/>
            <person name="Scott M.A."/>
            <person name="Spackman E."/>
            <person name="Goraichik I."/>
            <person name="Dimitrov K.M."/>
            <person name="Suarez D.L."/>
            <person name="Swayne D.E."/>
        </authorList>
    </citation>
    <scope>NUCLEOTIDE SEQUENCE [LARGE SCALE GENOMIC DNA]</scope>
    <source>
        <strain evidence="15">PRJEB14757</strain>
    </source>
</reference>
<evidence type="ECO:0000256" key="12">
    <source>
        <dbReference type="PIRSR" id="PIRSR006621-1"/>
    </source>
</evidence>
<dbReference type="Gene3D" id="1.10.1200.80">
    <property type="entry name" value="Putative flavin oxidoreducatase, domain 2"/>
    <property type="match status" value="1"/>
</dbReference>
<evidence type="ECO:0000256" key="6">
    <source>
        <dbReference type="ARBA" id="ARBA00022857"/>
    </source>
</evidence>
<dbReference type="GO" id="GO:0050660">
    <property type="term" value="F:flavin adenine dinucleotide binding"/>
    <property type="evidence" value="ECO:0007669"/>
    <property type="project" value="InterPro"/>
</dbReference>
<evidence type="ECO:0000259" key="14">
    <source>
        <dbReference type="Pfam" id="PF01207"/>
    </source>
</evidence>
<keyword evidence="16" id="KW-1185">Reference proteome</keyword>
<dbReference type="OrthoDB" id="9764501at2"/>
<evidence type="ECO:0000256" key="8">
    <source>
        <dbReference type="ARBA" id="ARBA00023002"/>
    </source>
</evidence>
<feature type="binding site" evidence="13">
    <location>
        <begin position="225"/>
        <end position="226"/>
    </location>
    <ligand>
        <name>FMN</name>
        <dbReference type="ChEBI" id="CHEBI:58210"/>
    </ligand>
</feature>
<dbReference type="InterPro" id="IPR035587">
    <property type="entry name" value="DUS-like_FMN-bd"/>
</dbReference>
<evidence type="ECO:0000256" key="10">
    <source>
        <dbReference type="ARBA" id="ARBA00048802"/>
    </source>
</evidence>
<feature type="binding site" evidence="13">
    <location>
        <position position="140"/>
    </location>
    <ligand>
        <name>FMN</name>
        <dbReference type="ChEBI" id="CHEBI:58210"/>
    </ligand>
</feature>
<comment type="similarity">
    <text evidence="11">Belongs to the dus family.</text>
</comment>
<dbReference type="InterPro" id="IPR004652">
    <property type="entry name" value="DusB-like"/>
</dbReference>
<dbReference type="RefSeq" id="WP_080805715.1">
    <property type="nucleotide sequence ID" value="NZ_LT828551.1"/>
</dbReference>
<dbReference type="AlphaFoldDB" id="A0A1W1H9E1"/>
<evidence type="ECO:0000256" key="4">
    <source>
        <dbReference type="ARBA" id="ARBA00022643"/>
    </source>
</evidence>
<evidence type="ECO:0000256" key="3">
    <source>
        <dbReference type="ARBA" id="ARBA00022630"/>
    </source>
</evidence>
<evidence type="ECO:0000256" key="5">
    <source>
        <dbReference type="ARBA" id="ARBA00022694"/>
    </source>
</evidence>
<dbReference type="Gene3D" id="3.20.20.70">
    <property type="entry name" value="Aldolase class I"/>
    <property type="match status" value="1"/>
</dbReference>
<gene>
    <name evidence="15" type="primary">dhs</name>
    <name evidence="15" type="ORF">MTBBW1_1670072</name>
</gene>